<accession>A0ABX6T966</accession>
<feature type="region of interest" description="Disordered" evidence="1">
    <location>
        <begin position="17"/>
        <end position="88"/>
    </location>
</feature>
<reference evidence="3 4" key="1">
    <citation type="submission" date="2020-08" db="EMBL/GenBank/DDBJ databases">
        <title>Genome sequence of Sphingomonas sediminicola KACC 15039T.</title>
        <authorList>
            <person name="Hyun D.-W."/>
            <person name="Bae J.-W."/>
        </authorList>
    </citation>
    <scope>NUCLEOTIDE SEQUENCE [LARGE SCALE GENOMIC DNA]</scope>
    <source>
        <strain evidence="3 4">KACC 15039</strain>
    </source>
</reference>
<sequence>MRRTFCLFAATAIALPSAAVPAPPAPGSISPNHETGQQVGGENGLECDEGGTPPSQSGREPGPGSPFQEDSVSGSHYAGNQDGINNKNTASVSQYDIACFKGPGQ</sequence>
<evidence type="ECO:0000313" key="3">
    <source>
        <dbReference type="EMBL" id="QNP45914.1"/>
    </source>
</evidence>
<dbReference type="Proteomes" id="UP000516105">
    <property type="component" value="Chromosome"/>
</dbReference>
<keyword evidence="2" id="KW-0732">Signal</keyword>
<evidence type="ECO:0000313" key="4">
    <source>
        <dbReference type="Proteomes" id="UP000516105"/>
    </source>
</evidence>
<feature type="chain" id="PRO_5046955811" description="Adenylate cyclase" evidence="2">
    <location>
        <begin position="22"/>
        <end position="105"/>
    </location>
</feature>
<feature type="signal peptide" evidence="2">
    <location>
        <begin position="1"/>
        <end position="21"/>
    </location>
</feature>
<evidence type="ECO:0008006" key="5">
    <source>
        <dbReference type="Google" id="ProtNLM"/>
    </source>
</evidence>
<proteinExistence type="predicted"/>
<keyword evidence="4" id="KW-1185">Reference proteome</keyword>
<protein>
    <recommendedName>
        <fullName evidence="5">Adenylate cyclase</fullName>
    </recommendedName>
</protein>
<gene>
    <name evidence="3" type="ORF">H9L14_00980</name>
</gene>
<evidence type="ECO:0000256" key="1">
    <source>
        <dbReference type="SAM" id="MobiDB-lite"/>
    </source>
</evidence>
<organism evidence="3 4">
    <name type="scientific">Sphingomonas sediminicola</name>
    <dbReference type="NCBI Taxonomy" id="386874"/>
    <lineage>
        <taxon>Bacteria</taxon>
        <taxon>Pseudomonadati</taxon>
        <taxon>Pseudomonadota</taxon>
        <taxon>Alphaproteobacteria</taxon>
        <taxon>Sphingomonadales</taxon>
        <taxon>Sphingomonadaceae</taxon>
        <taxon>Sphingomonas</taxon>
    </lineage>
</organism>
<dbReference type="RefSeq" id="WP_187708867.1">
    <property type="nucleotide sequence ID" value="NZ_CP060782.1"/>
</dbReference>
<name>A0ABX6T966_9SPHN</name>
<dbReference type="EMBL" id="CP060782">
    <property type="protein sequence ID" value="QNP45914.1"/>
    <property type="molecule type" value="Genomic_DNA"/>
</dbReference>
<evidence type="ECO:0000256" key="2">
    <source>
        <dbReference type="SAM" id="SignalP"/>
    </source>
</evidence>